<evidence type="ECO:0000256" key="4">
    <source>
        <dbReference type="ARBA" id="ARBA00023136"/>
    </source>
</evidence>
<evidence type="ECO:0000256" key="2">
    <source>
        <dbReference type="ARBA" id="ARBA00022692"/>
    </source>
</evidence>
<evidence type="ECO:0000256" key="6">
    <source>
        <dbReference type="SAM" id="Phobius"/>
    </source>
</evidence>
<dbReference type="RefSeq" id="WP_275568960.1">
    <property type="nucleotide sequence ID" value="NZ_JARGYC010000062.1"/>
</dbReference>
<proteinExistence type="predicted"/>
<keyword evidence="2 6" id="KW-0812">Transmembrane</keyword>
<evidence type="ECO:0000256" key="1">
    <source>
        <dbReference type="ARBA" id="ARBA00022475"/>
    </source>
</evidence>
<evidence type="ECO:0000313" key="8">
    <source>
        <dbReference type="EMBL" id="MDF0602835.1"/>
    </source>
</evidence>
<evidence type="ECO:0000313" key="9">
    <source>
        <dbReference type="Proteomes" id="UP001220964"/>
    </source>
</evidence>
<evidence type="ECO:0000259" key="7">
    <source>
        <dbReference type="Pfam" id="PF06305"/>
    </source>
</evidence>
<keyword evidence="1" id="KW-1003">Cell membrane</keyword>
<name>A0AAE3NXM6_9RHOB</name>
<keyword evidence="4 6" id="KW-0472">Membrane</keyword>
<keyword evidence="3 6" id="KW-1133">Transmembrane helix</keyword>
<feature type="transmembrane region" description="Helical" evidence="6">
    <location>
        <begin position="46"/>
        <end position="68"/>
    </location>
</feature>
<gene>
    <name evidence="8" type="ORF">P1J78_19005</name>
</gene>
<keyword evidence="9" id="KW-1185">Reference proteome</keyword>
<reference evidence="8" key="1">
    <citation type="submission" date="2023-03" db="EMBL/GenBank/DDBJ databases">
        <title>Multiphase analysis and comparison of six strains from genera Psychromarinibacter, Lutimaribacter, and Maritimibacter, including a novel species: Psychromarinibacter sediminicola sp. nov.</title>
        <authorList>
            <person name="Wang Y.-H."/>
            <person name="Ye M.-Q."/>
            <person name="Du Z.-J."/>
        </authorList>
    </citation>
    <scope>NUCLEOTIDE SEQUENCE</scope>
    <source>
        <strain evidence="8">C21-152</strain>
    </source>
</reference>
<feature type="domain" description="Lipopolysaccharide assembly protein A" evidence="7">
    <location>
        <begin position="23"/>
        <end position="94"/>
    </location>
</feature>
<dbReference type="Proteomes" id="UP001220964">
    <property type="component" value="Unassembled WGS sequence"/>
</dbReference>
<dbReference type="GO" id="GO:0005886">
    <property type="term" value="C:plasma membrane"/>
    <property type="evidence" value="ECO:0007669"/>
    <property type="project" value="InterPro"/>
</dbReference>
<dbReference type="Pfam" id="PF06305">
    <property type="entry name" value="LapA_dom"/>
    <property type="match status" value="1"/>
</dbReference>
<sequence>MRYIRYAILAVIAVCLVTVALANLEPVTINLLPEPLSLMLGWGRSYTLPLFLVILGGVIVGLLLGFVWEWIREHKHRAEAARERREHMRLERELSRVKRKAPGASDDVLALLEDDRKAG</sequence>
<keyword evidence="5" id="KW-0175">Coiled coil</keyword>
<dbReference type="EMBL" id="JARGYC010000062">
    <property type="protein sequence ID" value="MDF0602835.1"/>
    <property type="molecule type" value="Genomic_DNA"/>
</dbReference>
<dbReference type="InterPro" id="IPR010445">
    <property type="entry name" value="LapA_dom"/>
</dbReference>
<evidence type="ECO:0000256" key="3">
    <source>
        <dbReference type="ARBA" id="ARBA00022989"/>
    </source>
</evidence>
<organism evidence="8 9">
    <name type="scientific">Psychromarinibacter sediminicola</name>
    <dbReference type="NCBI Taxonomy" id="3033385"/>
    <lineage>
        <taxon>Bacteria</taxon>
        <taxon>Pseudomonadati</taxon>
        <taxon>Pseudomonadota</taxon>
        <taxon>Alphaproteobacteria</taxon>
        <taxon>Rhodobacterales</taxon>
        <taxon>Paracoccaceae</taxon>
        <taxon>Psychromarinibacter</taxon>
    </lineage>
</organism>
<protein>
    <submittedName>
        <fullName evidence="8">LapA family protein</fullName>
    </submittedName>
</protein>
<accession>A0AAE3NXM6</accession>
<comment type="caution">
    <text evidence="8">The sequence shown here is derived from an EMBL/GenBank/DDBJ whole genome shotgun (WGS) entry which is preliminary data.</text>
</comment>
<evidence type="ECO:0000256" key="5">
    <source>
        <dbReference type="SAM" id="Coils"/>
    </source>
</evidence>
<feature type="coiled-coil region" evidence="5">
    <location>
        <begin position="71"/>
        <end position="100"/>
    </location>
</feature>
<dbReference type="AlphaFoldDB" id="A0AAE3NXM6"/>